<evidence type="ECO:0000313" key="1">
    <source>
        <dbReference type="EMBL" id="KAK0319356.1"/>
    </source>
</evidence>
<dbReference type="PANTHER" id="PTHR42052">
    <property type="entry name" value="ABM DOMAIN-CONTAINING PROTEIN"/>
    <property type="match status" value="1"/>
</dbReference>
<gene>
    <name evidence="2" type="ORF">B0A54_05461</name>
    <name evidence="1" type="ORF">LTR82_009773</name>
</gene>
<accession>A0A4U0V4Q7</accession>
<dbReference type="OrthoDB" id="3830579at2759"/>
<dbReference type="EMBL" id="NAJP01000018">
    <property type="protein sequence ID" value="TKA43678.1"/>
    <property type="molecule type" value="Genomic_DNA"/>
</dbReference>
<sequence length="214" mass="23357">MPTTEIALIPLKAGADIGDYDSPAASVINTSFDTLRAVDGMQQINFGTQMEDPTKMQLMITWDSIKNHHDFMKSDGYGPFGKKLGAIIDGDISIVHADFKPEGALTKAFSAPVTEVATFYFNDAPPSDYVETVGKMDKALHGVDGYLGLAIGITHETVEEGDIKGKAAVAAIGWQSKEAHMAFRETQSFKDNIHLLRSSSKNVTMWHVQFMQSV</sequence>
<protein>
    <recommendedName>
        <fullName evidence="4">ABM domain-containing protein</fullName>
    </recommendedName>
</protein>
<evidence type="ECO:0000313" key="3">
    <source>
        <dbReference type="Proteomes" id="UP000310066"/>
    </source>
</evidence>
<proteinExistence type="predicted"/>
<organism evidence="2 3">
    <name type="scientific">Friedmanniomyces endolithicus</name>
    <dbReference type="NCBI Taxonomy" id="329885"/>
    <lineage>
        <taxon>Eukaryota</taxon>
        <taxon>Fungi</taxon>
        <taxon>Dikarya</taxon>
        <taxon>Ascomycota</taxon>
        <taxon>Pezizomycotina</taxon>
        <taxon>Dothideomycetes</taxon>
        <taxon>Dothideomycetidae</taxon>
        <taxon>Mycosphaerellales</taxon>
        <taxon>Teratosphaeriaceae</taxon>
        <taxon>Friedmanniomyces</taxon>
    </lineage>
</organism>
<comment type="caution">
    <text evidence="2">The sequence shown here is derived from an EMBL/GenBank/DDBJ whole genome shotgun (WGS) entry which is preliminary data.</text>
</comment>
<reference evidence="1" key="2">
    <citation type="submission" date="2021-12" db="EMBL/GenBank/DDBJ databases">
        <title>Black yeast isolated from Biological Soil Crust.</title>
        <authorList>
            <person name="Kurbessoian T."/>
        </authorList>
    </citation>
    <scope>NUCLEOTIDE SEQUENCE</scope>
    <source>
        <strain evidence="1">CCFEE 5208</strain>
    </source>
</reference>
<dbReference type="PANTHER" id="PTHR42052:SF1">
    <property type="entry name" value="ABM DOMAIN-CONTAINING PROTEIN"/>
    <property type="match status" value="1"/>
</dbReference>
<dbReference type="InterPro" id="IPR011008">
    <property type="entry name" value="Dimeric_a/b-barrel"/>
</dbReference>
<name>A0A4U0V4Q7_9PEZI</name>
<evidence type="ECO:0000313" key="2">
    <source>
        <dbReference type="EMBL" id="TKA43678.1"/>
    </source>
</evidence>
<dbReference type="Proteomes" id="UP000310066">
    <property type="component" value="Unassembled WGS sequence"/>
</dbReference>
<dbReference type="STRING" id="329885.A0A4U0V4Q7"/>
<dbReference type="SUPFAM" id="SSF54909">
    <property type="entry name" value="Dimeric alpha+beta barrel"/>
    <property type="match status" value="2"/>
</dbReference>
<dbReference type="EMBL" id="JASUXU010000031">
    <property type="protein sequence ID" value="KAK0319356.1"/>
    <property type="molecule type" value="Genomic_DNA"/>
</dbReference>
<dbReference type="Gene3D" id="3.30.70.100">
    <property type="match status" value="2"/>
</dbReference>
<dbReference type="AlphaFoldDB" id="A0A4U0V4Q7"/>
<evidence type="ECO:0008006" key="4">
    <source>
        <dbReference type="Google" id="ProtNLM"/>
    </source>
</evidence>
<reference evidence="2 3" key="1">
    <citation type="submission" date="2017-03" db="EMBL/GenBank/DDBJ databases">
        <title>Genomes of endolithic fungi from Antarctica.</title>
        <authorList>
            <person name="Coleine C."/>
            <person name="Masonjones S."/>
            <person name="Stajich J.E."/>
        </authorList>
    </citation>
    <scope>NUCLEOTIDE SEQUENCE [LARGE SCALE GENOMIC DNA]</scope>
    <source>
        <strain evidence="2 3">CCFEE 5311</strain>
    </source>
</reference>
<dbReference type="Proteomes" id="UP001168146">
    <property type="component" value="Unassembled WGS sequence"/>
</dbReference>